<dbReference type="EMBL" id="AAOS02000001">
    <property type="protein sequence ID" value="EDR34639.1"/>
    <property type="molecule type" value="Genomic_DNA"/>
</dbReference>
<evidence type="ECO:0000313" key="1">
    <source>
        <dbReference type="EMBL" id="EDR34639.1"/>
    </source>
</evidence>
<accession>A0AAV3BG69</accession>
<gene>
    <name evidence="1" type="ORF">YPIP275_3657</name>
</gene>
<protein>
    <submittedName>
        <fullName evidence="1">Uncharacterized protein</fullName>
    </submittedName>
</protein>
<proteinExistence type="predicted"/>
<name>A0AAV3BG69_YERPE</name>
<dbReference type="Proteomes" id="UP000004430">
    <property type="component" value="Unassembled WGS sequence"/>
</dbReference>
<dbReference type="AlphaFoldDB" id="A0AAV3BG69"/>
<evidence type="ECO:0000313" key="2">
    <source>
        <dbReference type="Proteomes" id="UP000004430"/>
    </source>
</evidence>
<organism evidence="1 2">
    <name type="scientific">Yersinia pestis biovar Orientalis str. IP275</name>
    <dbReference type="NCBI Taxonomy" id="373665"/>
    <lineage>
        <taxon>Bacteria</taxon>
        <taxon>Pseudomonadati</taxon>
        <taxon>Pseudomonadota</taxon>
        <taxon>Gammaproteobacteria</taxon>
        <taxon>Enterobacterales</taxon>
        <taxon>Yersiniaceae</taxon>
        <taxon>Yersinia</taxon>
    </lineage>
</organism>
<sequence length="37" mass="4015">MYSKVGSIAVSTNKNNFGLFRLSEIDGACAAYRGLFI</sequence>
<comment type="caution">
    <text evidence="1">The sequence shown here is derived from an EMBL/GenBank/DDBJ whole genome shotgun (WGS) entry which is preliminary data.</text>
</comment>
<reference evidence="1 2" key="1">
    <citation type="submission" date="2008-01" db="EMBL/GenBank/DDBJ databases">
        <title>Yersinia pestis Strain IP275 project at JCVI/TIGR.</title>
        <authorList>
            <person name="Ravel J."/>
            <person name="Eppinger M."/>
            <person name="Fricke W.F."/>
            <person name="Rosovitz M."/>
            <person name="Lindler L.E."/>
            <person name="Bearden S."/>
            <person name="Shriefer M."/>
        </authorList>
    </citation>
    <scope>NUCLEOTIDE SEQUENCE [LARGE SCALE GENOMIC DNA]</scope>
    <source>
        <strain evidence="1 2">IP275</strain>
    </source>
</reference>
<reference evidence="1 2" key="2">
    <citation type="submission" date="2010-03" db="EMBL/GenBank/DDBJ databases">
        <authorList>
            <person name="Payne S.H."/>
            <person name="Sutton G.G."/>
        </authorList>
    </citation>
    <scope>NUCLEOTIDE SEQUENCE [LARGE SCALE GENOMIC DNA]</scope>
    <source>
        <strain evidence="1 2">IP275</strain>
    </source>
</reference>